<proteinExistence type="inferred from homology"/>
<keyword evidence="2" id="KW-0732">Signal</keyword>
<evidence type="ECO:0000256" key="2">
    <source>
        <dbReference type="RuleBase" id="RU363072"/>
    </source>
</evidence>
<dbReference type="InterPro" id="IPR007049">
    <property type="entry name" value="Carb-sel_porin_OprB"/>
</dbReference>
<protein>
    <submittedName>
        <fullName evidence="3">Carbohydrate-selective porin OprB</fullName>
    </submittedName>
</protein>
<dbReference type="GO" id="GO:0008643">
    <property type="term" value="P:carbohydrate transport"/>
    <property type="evidence" value="ECO:0007669"/>
    <property type="project" value="InterPro"/>
</dbReference>
<evidence type="ECO:0000313" key="3">
    <source>
        <dbReference type="EMBL" id="ABF78397.1"/>
    </source>
</evidence>
<sequence length="514" mass="54172" precursor="true">MRPASRSRFLSLTNQTANGTRMKQLSSVPRKLRVDALAALLLSLAAASAFAQASAPATEPAAGTNDAAAPAQPAADAATPAPIGLWERSNLLGNMGGLRDVLDEHGVTLSLQETSEYLYNTSGGTGRGGAYQGLTQFGFDVDTGKAIGLPGGTFNVSGLQIHGTNLTQRYLQTLQTATGIEANSTTRLWELWYQQSLLDGKVDVKVGQQSVDQEFMVSQNAATFMNATFGWPVLPSTDLPSGGPAYPLSSLGVRLRVKPADAWTAMVGVFDGNPAGRSDGDAQVLNAHGTNFNLRSGAFVIGEVQYALNAPPADPKAPQPAGLPGTYKLGFWYHSQHANDPRYGTDGLSLADPASNGMPATHRGNYGFYAVADQMVWRPSADSPRSVGVFARVMGSPGDRNLVDFAANAGVTLKAPFVGRDNDVAGIAVGYAKIGSHARGLDGDTGAYTTPGYPVRRAETVIEATYQYQIAPWWQVQADLQHFFRPGGGIPNPNAAGARIGDETVVGVRTTITF</sequence>
<feature type="chain" id="PRO_5007228218" evidence="2">
    <location>
        <begin position="52"/>
        <end position="514"/>
    </location>
</feature>
<dbReference type="HOGENOM" id="CLU_029684_3_0_4"/>
<dbReference type="AlphaFoldDB" id="A0A0H2XV79"/>
<dbReference type="GO" id="GO:0016020">
    <property type="term" value="C:membrane"/>
    <property type="evidence" value="ECO:0007669"/>
    <property type="project" value="InterPro"/>
</dbReference>
<dbReference type="PANTHER" id="PTHR37944:SF1">
    <property type="entry name" value="PORIN B"/>
    <property type="match status" value="1"/>
</dbReference>
<dbReference type="InterPro" id="IPR038673">
    <property type="entry name" value="OprB_sf"/>
</dbReference>
<dbReference type="GO" id="GO:0015288">
    <property type="term" value="F:porin activity"/>
    <property type="evidence" value="ECO:0007669"/>
    <property type="project" value="InterPro"/>
</dbReference>
<dbReference type="EMBL" id="CP000379">
    <property type="protein sequence ID" value="ABF78397.1"/>
    <property type="molecule type" value="Genomic_DNA"/>
</dbReference>
<dbReference type="PANTHER" id="PTHR37944">
    <property type="entry name" value="PORIN B"/>
    <property type="match status" value="1"/>
</dbReference>
<accession>A0A0H2XV79</accession>
<evidence type="ECO:0000256" key="1">
    <source>
        <dbReference type="ARBA" id="ARBA00008769"/>
    </source>
</evidence>
<feature type="signal peptide" evidence="2">
    <location>
        <begin position="1"/>
        <end position="51"/>
    </location>
</feature>
<gene>
    <name evidence="3" type="ordered locus">Bcen_3503</name>
</gene>
<reference evidence="3" key="1">
    <citation type="submission" date="2006-05" db="EMBL/GenBank/DDBJ databases">
        <title>Complete sequence of chromosome 2 of Burkholderia cenocepacia AU 1054.</title>
        <authorList>
            <consortium name="US DOE Joint Genome Institute"/>
            <person name="Copeland A."/>
            <person name="Lucas S."/>
            <person name="Lapidus A."/>
            <person name="Barry K."/>
            <person name="Detter J.C."/>
            <person name="Glavina del Rio T."/>
            <person name="Hammon N."/>
            <person name="Israni S."/>
            <person name="Dalin E."/>
            <person name="Tice H."/>
            <person name="Pitluck S."/>
            <person name="Chain P."/>
            <person name="Malfatti S."/>
            <person name="Shin M."/>
            <person name="Vergez L."/>
            <person name="Schmutz J."/>
            <person name="Larimer F."/>
            <person name="Land M."/>
            <person name="Hauser L."/>
            <person name="Kyrpides N."/>
            <person name="Lykidis A."/>
            <person name="LiPuma J.J."/>
            <person name="Konstantinidis K."/>
            <person name="Tiedje J.M."/>
            <person name="Richardson P."/>
        </authorList>
    </citation>
    <scope>NUCLEOTIDE SEQUENCE [LARGE SCALE GENOMIC DNA]</scope>
    <source>
        <strain evidence="3">AU 1054</strain>
    </source>
</reference>
<dbReference type="InterPro" id="IPR052932">
    <property type="entry name" value="OprB_Porin"/>
</dbReference>
<dbReference type="Pfam" id="PF04966">
    <property type="entry name" value="OprB"/>
    <property type="match status" value="1"/>
</dbReference>
<organism evidence="3">
    <name type="scientific">Burkholderia orbicola (strain AU 1054)</name>
    <dbReference type="NCBI Taxonomy" id="331271"/>
    <lineage>
        <taxon>Bacteria</taxon>
        <taxon>Pseudomonadati</taxon>
        <taxon>Pseudomonadota</taxon>
        <taxon>Betaproteobacteria</taxon>
        <taxon>Burkholderiales</taxon>
        <taxon>Burkholderiaceae</taxon>
        <taxon>Burkholderia</taxon>
        <taxon>Burkholderia cepacia complex</taxon>
        <taxon>Burkholderia orbicola</taxon>
    </lineage>
</organism>
<name>A0A0H2XV79_BURO1</name>
<dbReference type="Gene3D" id="2.40.160.180">
    <property type="entry name" value="Carbohydrate-selective porin OprB"/>
    <property type="match status" value="1"/>
</dbReference>
<comment type="similarity">
    <text evidence="1 2">Belongs to the OprB family.</text>
</comment>